<accession>A0A9P9DG10</accession>
<reference evidence="3" key="1">
    <citation type="journal article" date="2021" name="Nat. Commun.">
        <title>Genetic determinants of endophytism in the Arabidopsis root mycobiome.</title>
        <authorList>
            <person name="Mesny F."/>
            <person name="Miyauchi S."/>
            <person name="Thiergart T."/>
            <person name="Pickel B."/>
            <person name="Atanasova L."/>
            <person name="Karlsson M."/>
            <person name="Huettel B."/>
            <person name="Barry K.W."/>
            <person name="Haridas S."/>
            <person name="Chen C."/>
            <person name="Bauer D."/>
            <person name="Andreopoulos W."/>
            <person name="Pangilinan J."/>
            <person name="LaButti K."/>
            <person name="Riley R."/>
            <person name="Lipzen A."/>
            <person name="Clum A."/>
            <person name="Drula E."/>
            <person name="Henrissat B."/>
            <person name="Kohler A."/>
            <person name="Grigoriev I.V."/>
            <person name="Martin F.M."/>
            <person name="Hacquard S."/>
        </authorList>
    </citation>
    <scope>NUCLEOTIDE SEQUENCE</scope>
    <source>
        <strain evidence="3">MPI-CAGE-CH-0243</strain>
    </source>
</reference>
<evidence type="ECO:0000256" key="2">
    <source>
        <dbReference type="SAM" id="Phobius"/>
    </source>
</evidence>
<dbReference type="InterPro" id="IPR013083">
    <property type="entry name" value="Znf_RING/FYVE/PHD"/>
</dbReference>
<feature type="region of interest" description="Disordered" evidence="1">
    <location>
        <begin position="108"/>
        <end position="142"/>
    </location>
</feature>
<protein>
    <submittedName>
        <fullName evidence="3">Uncharacterized protein</fullName>
    </submittedName>
</protein>
<dbReference type="Proteomes" id="UP000700596">
    <property type="component" value="Unassembled WGS sequence"/>
</dbReference>
<feature type="compositionally biased region" description="Basic and acidic residues" evidence="1">
    <location>
        <begin position="108"/>
        <end position="128"/>
    </location>
</feature>
<keyword evidence="4" id="KW-1185">Reference proteome</keyword>
<comment type="caution">
    <text evidence="3">The sequence shown here is derived from an EMBL/GenBank/DDBJ whole genome shotgun (WGS) entry which is preliminary data.</text>
</comment>
<evidence type="ECO:0000313" key="3">
    <source>
        <dbReference type="EMBL" id="KAH7119895.1"/>
    </source>
</evidence>
<dbReference type="AlphaFoldDB" id="A0A9P9DG10"/>
<gene>
    <name evidence="3" type="ORF">B0J11DRAFT_534821</name>
</gene>
<evidence type="ECO:0000313" key="4">
    <source>
        <dbReference type="Proteomes" id="UP000700596"/>
    </source>
</evidence>
<name>A0A9P9DG10_9PLEO</name>
<dbReference type="EMBL" id="JAGMWT010000011">
    <property type="protein sequence ID" value="KAH7119895.1"/>
    <property type="molecule type" value="Genomic_DNA"/>
</dbReference>
<organism evidence="3 4">
    <name type="scientific">Dendryphion nanum</name>
    <dbReference type="NCBI Taxonomy" id="256645"/>
    <lineage>
        <taxon>Eukaryota</taxon>
        <taxon>Fungi</taxon>
        <taxon>Dikarya</taxon>
        <taxon>Ascomycota</taxon>
        <taxon>Pezizomycotina</taxon>
        <taxon>Dothideomycetes</taxon>
        <taxon>Pleosporomycetidae</taxon>
        <taxon>Pleosporales</taxon>
        <taxon>Torulaceae</taxon>
        <taxon>Dendryphion</taxon>
    </lineage>
</organism>
<evidence type="ECO:0000256" key="1">
    <source>
        <dbReference type="SAM" id="MobiDB-lite"/>
    </source>
</evidence>
<sequence length="279" mass="31624">MLDLFPAPVIAALITLFFFYFFTHTIHISIVDRVRSDDLDIASMVPELKSPTKRIWTILFTTPISVLSLPEDARSCPICQEPYCDFEPYQLPRNSKSQGEAVIVKTPAIRENDPNCTDPEKSSGKSENLEIPTENEDSTASAKQSEIPVCVRLSAGAFGHRRLCGHVLGQHCLEILMMSKGPWRHKCPVCRHEWSSGENNLKLFTPPQSPISRNPFRAILQLGKKTFQSERPQNAGDSMEYSTAFMQRIVEEFKLNSRDEDITGTIDDVEKRLREFYGT</sequence>
<keyword evidence="2" id="KW-0812">Transmembrane</keyword>
<proteinExistence type="predicted"/>
<dbReference type="OrthoDB" id="5600418at2759"/>
<keyword evidence="2" id="KW-0472">Membrane</keyword>
<dbReference type="Gene3D" id="3.30.40.10">
    <property type="entry name" value="Zinc/RING finger domain, C3HC4 (zinc finger)"/>
    <property type="match status" value="1"/>
</dbReference>
<feature type="transmembrane region" description="Helical" evidence="2">
    <location>
        <begin position="6"/>
        <end position="23"/>
    </location>
</feature>
<dbReference type="SUPFAM" id="SSF57850">
    <property type="entry name" value="RING/U-box"/>
    <property type="match status" value="1"/>
</dbReference>
<keyword evidence="2" id="KW-1133">Transmembrane helix</keyword>